<name>W6M7M2_9GAMM</name>
<reference evidence="1" key="1">
    <citation type="submission" date="2013-07" db="EMBL/GenBank/DDBJ databases">
        <authorList>
            <person name="McIlroy S."/>
        </authorList>
    </citation>
    <scope>NUCLEOTIDE SEQUENCE [LARGE SCALE GENOMIC DNA]</scope>
    <source>
        <strain evidence="1">Run_A_D11</strain>
    </source>
</reference>
<evidence type="ECO:0000313" key="1">
    <source>
        <dbReference type="EMBL" id="CDI02574.1"/>
    </source>
</evidence>
<sequence length="317" mass="34730">MNEIIQNFRSPPKPAGIPSNQPCWWWIGLVALLAWLPPAGAAQQSPLNRLLQDSQTKTYQAPSPDELKQVEYLFRQAFTGAARPAQRAAWAALGFTVERVTEKQQVFTVIREQPNQRQGRGLYIFALAAAGAPILQAPHALDDKHTGAIAIALLAEGGFMAGAWSTAPRRYENEDDEVVKDSDMAHQPDSYFIAFSRAAAAAQPASAILQLHGFSNAKRKTDIGRRANVIVSAGQHQPTPAAEQVVGCLRNLMNYALLYPTEVKELGALTNQIGQALRTLERSSFVHIEMNQPLRDQVNADPSVRQRVGACLLKAHP</sequence>
<dbReference type="STRING" id="1400863.BN873_330051"/>
<dbReference type="AlphaFoldDB" id="W6M7M2"/>
<organism evidence="1 2">
    <name type="scientific">Candidatus Competibacter denitrificans Run_A_D11</name>
    <dbReference type="NCBI Taxonomy" id="1400863"/>
    <lineage>
        <taxon>Bacteria</taxon>
        <taxon>Pseudomonadati</taxon>
        <taxon>Pseudomonadota</taxon>
        <taxon>Gammaproteobacteria</taxon>
        <taxon>Candidatus Competibacteraceae</taxon>
        <taxon>Candidatus Competibacter</taxon>
    </lineage>
</organism>
<proteinExistence type="predicted"/>
<keyword evidence="2" id="KW-1185">Reference proteome</keyword>
<dbReference type="Proteomes" id="UP000035760">
    <property type="component" value="Unassembled WGS sequence"/>
</dbReference>
<dbReference type="EMBL" id="CBTJ020000040">
    <property type="protein sequence ID" value="CDI02574.1"/>
    <property type="molecule type" value="Genomic_DNA"/>
</dbReference>
<protein>
    <submittedName>
        <fullName evidence="1">Uncharacterized protein</fullName>
    </submittedName>
</protein>
<reference evidence="1" key="2">
    <citation type="submission" date="2014-03" db="EMBL/GenBank/DDBJ databases">
        <title>Candidatus Competibacter-lineage genomes retrieved from metagenomes reveal functional metabolic diversity.</title>
        <authorList>
            <person name="McIlroy S.J."/>
            <person name="Albertsen M."/>
            <person name="Andresen E.K."/>
            <person name="Saunders A.M."/>
            <person name="Kristiansen R."/>
            <person name="Stokholm-Bjerregaard M."/>
            <person name="Nielsen K.L."/>
            <person name="Nielsen P.H."/>
        </authorList>
    </citation>
    <scope>NUCLEOTIDE SEQUENCE</scope>
    <source>
        <strain evidence="1">Run_A_D11</strain>
    </source>
</reference>
<comment type="caution">
    <text evidence="1">The sequence shown here is derived from an EMBL/GenBank/DDBJ whole genome shotgun (WGS) entry which is preliminary data.</text>
</comment>
<accession>W6M7M2</accession>
<evidence type="ECO:0000313" key="2">
    <source>
        <dbReference type="Proteomes" id="UP000035760"/>
    </source>
</evidence>
<gene>
    <name evidence="1" type="ORF">BN873_330051</name>
</gene>